<proteinExistence type="predicted"/>
<evidence type="ECO:0000313" key="1">
    <source>
        <dbReference type="EMBL" id="KAI9904059.1"/>
    </source>
</evidence>
<protein>
    <submittedName>
        <fullName evidence="1">Uncharacterized protein</fullName>
    </submittedName>
</protein>
<reference evidence="1" key="1">
    <citation type="submission" date="2022-10" db="EMBL/GenBank/DDBJ databases">
        <title>Complete Genome of Trichothecium roseum strain YXFP-22015, a Plant Pathogen Isolated from Citrus.</title>
        <authorList>
            <person name="Wang Y."/>
            <person name="Zhu L."/>
        </authorList>
    </citation>
    <scope>NUCLEOTIDE SEQUENCE</scope>
    <source>
        <strain evidence="1">YXFP-22015</strain>
    </source>
</reference>
<dbReference type="Proteomes" id="UP001163324">
    <property type="component" value="Chromosome 1"/>
</dbReference>
<evidence type="ECO:0000313" key="2">
    <source>
        <dbReference type="Proteomes" id="UP001163324"/>
    </source>
</evidence>
<comment type="caution">
    <text evidence="1">The sequence shown here is derived from an EMBL/GenBank/DDBJ whole genome shotgun (WGS) entry which is preliminary data.</text>
</comment>
<gene>
    <name evidence="1" type="ORF">N3K66_000588</name>
</gene>
<accession>A0ACC0VCC3</accession>
<dbReference type="EMBL" id="CM047940">
    <property type="protein sequence ID" value="KAI9904059.1"/>
    <property type="molecule type" value="Genomic_DNA"/>
</dbReference>
<organism evidence="1 2">
    <name type="scientific">Trichothecium roseum</name>
    <dbReference type="NCBI Taxonomy" id="47278"/>
    <lineage>
        <taxon>Eukaryota</taxon>
        <taxon>Fungi</taxon>
        <taxon>Dikarya</taxon>
        <taxon>Ascomycota</taxon>
        <taxon>Pezizomycotina</taxon>
        <taxon>Sordariomycetes</taxon>
        <taxon>Hypocreomycetidae</taxon>
        <taxon>Hypocreales</taxon>
        <taxon>Hypocreales incertae sedis</taxon>
        <taxon>Trichothecium</taxon>
    </lineage>
</organism>
<name>A0ACC0VCC3_9HYPO</name>
<sequence length="194" mass="20862">MSVRATISSVQMRALLRPVLSSRQRSFAPPLRQFSTSGAREQAKNQILDEIRNTDQFHTYLAVSSSSRVPLVTFWTAGWCPSCRQISPLLTSLVESGVGEAEGSIMYAQLSFDAPDTASLGSTYMISSIPTLLSFDAGEAQTQTKVADVRKMADRQFLVEWIKEEARRQGTRGGGGGGGGGGSAFGGLFGSWKS</sequence>
<keyword evidence="2" id="KW-1185">Reference proteome</keyword>